<accession>A0ABV1QR76</accession>
<dbReference type="EMBL" id="JBELQE010000091">
    <property type="protein sequence ID" value="MER2251888.1"/>
    <property type="molecule type" value="Genomic_DNA"/>
</dbReference>
<organism evidence="1 2">
    <name type="scientific">Methylorubrum podarium</name>
    <dbReference type="NCBI Taxonomy" id="200476"/>
    <lineage>
        <taxon>Bacteria</taxon>
        <taxon>Pseudomonadati</taxon>
        <taxon>Pseudomonadota</taxon>
        <taxon>Alphaproteobacteria</taxon>
        <taxon>Hyphomicrobiales</taxon>
        <taxon>Methylobacteriaceae</taxon>
        <taxon>Methylorubrum</taxon>
    </lineage>
</organism>
<dbReference type="RefSeq" id="WP_350396234.1">
    <property type="nucleotide sequence ID" value="NZ_JBELQE010000091.1"/>
</dbReference>
<proteinExistence type="predicted"/>
<keyword evidence="2" id="KW-1185">Reference proteome</keyword>
<sequence>MAFSPQVVAALDRLANYYNNGAYDPQNNPGGLANGGHRLRFTPSLADVALVVNAIGDLQSQISSAQQILVGMQAYLDAIGGAPGLAEALAAKAAIGSKDIGNADYAAAASDVEIAMRGMTVSRTVTLPSAASYPKGQDLLIVDADGTASPTNPLVVKAATSQTIGGRVTINIIDPFDSLRLRRAGPALWVVA</sequence>
<evidence type="ECO:0000313" key="2">
    <source>
        <dbReference type="Proteomes" id="UP001480955"/>
    </source>
</evidence>
<name>A0ABV1QR76_9HYPH</name>
<dbReference type="Proteomes" id="UP001480955">
    <property type="component" value="Unassembled WGS sequence"/>
</dbReference>
<protein>
    <submittedName>
        <fullName evidence="1">Uncharacterized protein</fullName>
    </submittedName>
</protein>
<evidence type="ECO:0000313" key="1">
    <source>
        <dbReference type="EMBL" id="MER2251888.1"/>
    </source>
</evidence>
<gene>
    <name evidence="1" type="ORF">ABS772_18380</name>
</gene>
<reference evidence="1 2" key="1">
    <citation type="submission" date="2024-06" db="EMBL/GenBank/DDBJ databases">
        <authorList>
            <person name="Campbell A.G."/>
        </authorList>
    </citation>
    <scope>NUCLEOTIDE SEQUENCE [LARGE SCALE GENOMIC DNA]</scope>
    <source>
        <strain evidence="1 2">EM12</strain>
    </source>
</reference>
<comment type="caution">
    <text evidence="1">The sequence shown here is derived from an EMBL/GenBank/DDBJ whole genome shotgun (WGS) entry which is preliminary data.</text>
</comment>